<dbReference type="OrthoDB" id="8255593at2"/>
<comment type="caution">
    <text evidence="1">The sequence shown here is derived from an EMBL/GenBank/DDBJ whole genome shotgun (WGS) entry which is preliminary data.</text>
</comment>
<dbReference type="Proteomes" id="UP000319949">
    <property type="component" value="Unassembled WGS sequence"/>
</dbReference>
<dbReference type="AlphaFoldDB" id="A0A560DP03"/>
<proteinExistence type="predicted"/>
<sequence>MTSVGIPALLLSLLGIHSALTHYEVMGVFEIARGLGTSYRFASSEPGSGALYGRFTLNFCRIVAAGAAHYASIDRFPGETVSQT</sequence>
<dbReference type="EMBL" id="VITK01000005">
    <property type="protein sequence ID" value="TWA98843.1"/>
    <property type="molecule type" value="Genomic_DNA"/>
</dbReference>
<dbReference type="RefSeq" id="WP_063690131.1">
    <property type="nucleotide sequence ID" value="NZ_LVEM01000003.1"/>
</dbReference>
<gene>
    <name evidence="1" type="ORF">FBZ96_105521</name>
</gene>
<name>A0A560DP03_9BRAD</name>
<evidence type="ECO:0000313" key="1">
    <source>
        <dbReference type="EMBL" id="TWA98843.1"/>
    </source>
</evidence>
<organism evidence="1 2">
    <name type="scientific">Bradyrhizobium stylosanthis</name>
    <dbReference type="NCBI Taxonomy" id="1803665"/>
    <lineage>
        <taxon>Bacteria</taxon>
        <taxon>Pseudomonadati</taxon>
        <taxon>Pseudomonadota</taxon>
        <taxon>Alphaproteobacteria</taxon>
        <taxon>Hyphomicrobiales</taxon>
        <taxon>Nitrobacteraceae</taxon>
        <taxon>Bradyrhizobium</taxon>
    </lineage>
</organism>
<protein>
    <submittedName>
        <fullName evidence="1">Uncharacterized protein</fullName>
    </submittedName>
</protein>
<accession>A0A560DP03</accession>
<evidence type="ECO:0000313" key="2">
    <source>
        <dbReference type="Proteomes" id="UP000319949"/>
    </source>
</evidence>
<keyword evidence="2" id="KW-1185">Reference proteome</keyword>
<reference evidence="1 2" key="1">
    <citation type="submission" date="2019-06" db="EMBL/GenBank/DDBJ databases">
        <title>Genomic Encyclopedia of Type Strains, Phase IV (KMG-V): Genome sequencing to study the core and pangenomes of soil and plant-associated prokaryotes.</title>
        <authorList>
            <person name="Whitman W."/>
        </authorList>
    </citation>
    <scope>NUCLEOTIDE SEQUENCE [LARGE SCALE GENOMIC DNA]</scope>
    <source>
        <strain evidence="1 2">BR 510</strain>
    </source>
</reference>